<evidence type="ECO:0000259" key="4">
    <source>
        <dbReference type="Pfam" id="PF22039"/>
    </source>
</evidence>
<dbReference type="Gene3D" id="2.30.40.10">
    <property type="entry name" value="Urease, subunit C, domain 1"/>
    <property type="match status" value="1"/>
</dbReference>
<reference evidence="5 6" key="1">
    <citation type="submission" date="2024-10" db="EMBL/GenBank/DDBJ databases">
        <title>The Natural Products Discovery Center: Release of the First 8490 Sequenced Strains for Exploring Actinobacteria Biosynthetic Diversity.</title>
        <authorList>
            <person name="Kalkreuter E."/>
            <person name="Kautsar S.A."/>
            <person name="Yang D."/>
            <person name="Bader C.D."/>
            <person name="Teijaro C.N."/>
            <person name="Fluegel L."/>
            <person name="Davis C.M."/>
            <person name="Simpson J.R."/>
            <person name="Lauterbach L."/>
            <person name="Steele A.D."/>
            <person name="Gui C."/>
            <person name="Meng S."/>
            <person name="Li G."/>
            <person name="Viehrig K."/>
            <person name="Ye F."/>
            <person name="Su P."/>
            <person name="Kiefer A.F."/>
            <person name="Nichols A."/>
            <person name="Cepeda A.J."/>
            <person name="Yan W."/>
            <person name="Fan B."/>
            <person name="Jiang Y."/>
            <person name="Adhikari A."/>
            <person name="Zheng C.-J."/>
            <person name="Schuster L."/>
            <person name="Cowan T.M."/>
            <person name="Smanski M.J."/>
            <person name="Chevrette M.G."/>
            <person name="De Carvalho L.P.S."/>
            <person name="Shen B."/>
        </authorList>
    </citation>
    <scope>NUCLEOTIDE SEQUENCE [LARGE SCALE GENOMIC DNA]</scope>
    <source>
        <strain evidence="5 6">NPDC087220</strain>
    </source>
</reference>
<dbReference type="SUPFAM" id="SSF51338">
    <property type="entry name" value="Composite domain of metallo-dependent hydrolases"/>
    <property type="match status" value="1"/>
</dbReference>
<keyword evidence="2" id="KW-0378">Hydrolase</keyword>
<dbReference type="InterPro" id="IPR011059">
    <property type="entry name" value="Metal-dep_hydrolase_composite"/>
</dbReference>
<evidence type="ECO:0000313" key="5">
    <source>
        <dbReference type="EMBL" id="MFJ2820410.1"/>
    </source>
</evidence>
<keyword evidence="3" id="KW-0862">Zinc</keyword>
<dbReference type="EMBL" id="JBIUYY010000001">
    <property type="protein sequence ID" value="MFJ2820410.1"/>
    <property type="molecule type" value="Genomic_DNA"/>
</dbReference>
<organism evidence="5 6">
    <name type="scientific">Streptomyces toxytricini</name>
    <name type="common">Actinomyces toxytricini</name>
    <dbReference type="NCBI Taxonomy" id="67369"/>
    <lineage>
        <taxon>Bacteria</taxon>
        <taxon>Bacillati</taxon>
        <taxon>Actinomycetota</taxon>
        <taxon>Actinomycetes</taxon>
        <taxon>Kitasatosporales</taxon>
        <taxon>Streptomycetaceae</taxon>
        <taxon>Streptomyces</taxon>
    </lineage>
</organism>
<dbReference type="RefSeq" id="WP_402377537.1">
    <property type="nucleotide sequence ID" value="NZ_JBIUYY010000001.1"/>
</dbReference>
<keyword evidence="1" id="KW-0479">Metal-binding</keyword>
<keyword evidence="6" id="KW-1185">Reference proteome</keyword>
<dbReference type="Pfam" id="PF22039">
    <property type="entry name" value="HUTI_composite_bact"/>
    <property type="match status" value="1"/>
</dbReference>
<sequence>MLTLHRADILLTGRGADPLPGGAVLVDGGRITAVGPYEELGARAPQARVRRWPGLLAPGLVLHGARELLEEAYHPDGQFEADALGTEPITGAAELAALGLTEARRGNSARRAAQKLLARGAVAVSGRLTVPAVRTAVARSGLELLPPAAGEGAPGGRRAVSADPFEGLADVQDAFHGVVAAGGPARFAVFAAAAGSLREAGSAACVATVIGGRLLHRRR</sequence>
<accession>A0ABW8EB01</accession>
<protein>
    <submittedName>
        <fullName evidence="5">Imidazolonepropionase-like domain-containing protein</fullName>
    </submittedName>
</protein>
<comment type="caution">
    <text evidence="5">The sequence shown here is derived from an EMBL/GenBank/DDBJ whole genome shotgun (WGS) entry which is preliminary data.</text>
</comment>
<evidence type="ECO:0000256" key="3">
    <source>
        <dbReference type="ARBA" id="ARBA00022833"/>
    </source>
</evidence>
<evidence type="ECO:0000313" key="6">
    <source>
        <dbReference type="Proteomes" id="UP001617351"/>
    </source>
</evidence>
<proteinExistence type="predicted"/>
<dbReference type="Proteomes" id="UP001617351">
    <property type="component" value="Unassembled WGS sequence"/>
</dbReference>
<evidence type="ECO:0000256" key="2">
    <source>
        <dbReference type="ARBA" id="ARBA00022801"/>
    </source>
</evidence>
<name>A0ABW8EB01_STRT5</name>
<feature type="domain" description="Aminodeoxyfutalosine deaminase/Imidazolonepropionase-like composite" evidence="4">
    <location>
        <begin position="22"/>
        <end position="47"/>
    </location>
</feature>
<dbReference type="InterPro" id="IPR054418">
    <property type="entry name" value="MQNX/HUTI_composite_N"/>
</dbReference>
<gene>
    <name evidence="5" type="ORF">ACIO7M_04735</name>
</gene>
<evidence type="ECO:0000256" key="1">
    <source>
        <dbReference type="ARBA" id="ARBA00022723"/>
    </source>
</evidence>